<evidence type="ECO:0000256" key="7">
    <source>
        <dbReference type="ARBA" id="ARBA00022989"/>
    </source>
</evidence>
<dbReference type="InterPro" id="IPR026765">
    <property type="entry name" value="Tmem163"/>
</dbReference>
<organism evidence="13 14">
    <name type="scientific">Cetraspora pellucida</name>
    <dbReference type="NCBI Taxonomy" id="1433469"/>
    <lineage>
        <taxon>Eukaryota</taxon>
        <taxon>Fungi</taxon>
        <taxon>Fungi incertae sedis</taxon>
        <taxon>Mucoromycota</taxon>
        <taxon>Glomeromycotina</taxon>
        <taxon>Glomeromycetes</taxon>
        <taxon>Diversisporales</taxon>
        <taxon>Gigasporaceae</taxon>
        <taxon>Cetraspora</taxon>
    </lineage>
</organism>
<keyword evidence="9 12" id="KW-0472">Membrane</keyword>
<feature type="region of interest" description="Disordered" evidence="11">
    <location>
        <begin position="200"/>
        <end position="229"/>
    </location>
</feature>
<dbReference type="EMBL" id="CAJVQA010009326">
    <property type="protein sequence ID" value="CAG8683670.1"/>
    <property type="molecule type" value="Genomic_DNA"/>
</dbReference>
<dbReference type="PANTHER" id="PTHR31937:SF2">
    <property type="entry name" value="TRANSMEMBRANE PROTEIN 163"/>
    <property type="match status" value="1"/>
</dbReference>
<name>A0A9N9EPJ8_9GLOM</name>
<keyword evidence="14" id="KW-1185">Reference proteome</keyword>
<evidence type="ECO:0000256" key="2">
    <source>
        <dbReference type="ARBA" id="ARBA00004644"/>
    </source>
</evidence>
<keyword evidence="6" id="KW-0862">Zinc</keyword>
<dbReference type="PANTHER" id="PTHR31937">
    <property type="entry name" value="TRANSMEMBRANE PROTEIN 163"/>
    <property type="match status" value="1"/>
</dbReference>
<protein>
    <submittedName>
        <fullName evidence="13">16512_t:CDS:1</fullName>
    </submittedName>
</protein>
<evidence type="ECO:0000256" key="4">
    <source>
        <dbReference type="ARBA" id="ARBA00022692"/>
    </source>
</evidence>
<gene>
    <name evidence="13" type="ORF">CPELLU_LOCUS10940</name>
</gene>
<accession>A0A9N9EPJ8</accession>
<evidence type="ECO:0000256" key="12">
    <source>
        <dbReference type="SAM" id="Phobius"/>
    </source>
</evidence>
<dbReference type="Proteomes" id="UP000789759">
    <property type="component" value="Unassembled WGS sequence"/>
</dbReference>
<dbReference type="InterPro" id="IPR027469">
    <property type="entry name" value="Cation_efflux_TMD_sf"/>
</dbReference>
<keyword evidence="5" id="KW-0967">Endosome</keyword>
<comment type="similarity">
    <text evidence="3">Belongs to the TMEM163 family.</text>
</comment>
<evidence type="ECO:0000256" key="11">
    <source>
        <dbReference type="SAM" id="MobiDB-lite"/>
    </source>
</evidence>
<evidence type="ECO:0000313" key="13">
    <source>
        <dbReference type="EMBL" id="CAG8683670.1"/>
    </source>
</evidence>
<feature type="transmembrane region" description="Helical" evidence="12">
    <location>
        <begin position="53"/>
        <end position="78"/>
    </location>
</feature>
<feature type="transmembrane region" description="Helical" evidence="12">
    <location>
        <begin position="150"/>
        <end position="173"/>
    </location>
</feature>
<evidence type="ECO:0000256" key="3">
    <source>
        <dbReference type="ARBA" id="ARBA00008731"/>
    </source>
</evidence>
<keyword evidence="8" id="KW-0770">Synapse</keyword>
<dbReference type="Gene3D" id="1.20.1510.10">
    <property type="entry name" value="Cation efflux protein transmembrane domain"/>
    <property type="match status" value="1"/>
</dbReference>
<evidence type="ECO:0000313" key="14">
    <source>
        <dbReference type="Proteomes" id="UP000789759"/>
    </source>
</evidence>
<feature type="transmembrane region" description="Helical" evidence="12">
    <location>
        <begin position="6"/>
        <end position="27"/>
    </location>
</feature>
<keyword evidence="10" id="KW-0968">Cytoplasmic vesicle</keyword>
<dbReference type="GO" id="GO:0031901">
    <property type="term" value="C:early endosome membrane"/>
    <property type="evidence" value="ECO:0007669"/>
    <property type="project" value="UniProtKB-SubCell"/>
</dbReference>
<proteinExistence type="inferred from homology"/>
<comment type="caution">
    <text evidence="13">The sequence shown here is derived from an EMBL/GenBank/DDBJ whole genome shotgun (WGS) entry which is preliminary data.</text>
</comment>
<evidence type="ECO:0000256" key="9">
    <source>
        <dbReference type="ARBA" id="ARBA00023136"/>
    </source>
</evidence>
<dbReference type="AlphaFoldDB" id="A0A9N9EPJ8"/>
<feature type="transmembrane region" description="Helical" evidence="12">
    <location>
        <begin position="90"/>
        <end position="110"/>
    </location>
</feature>
<dbReference type="OrthoDB" id="2382888at2759"/>
<reference evidence="13" key="1">
    <citation type="submission" date="2021-06" db="EMBL/GenBank/DDBJ databases">
        <authorList>
            <person name="Kallberg Y."/>
            <person name="Tangrot J."/>
            <person name="Rosling A."/>
        </authorList>
    </citation>
    <scope>NUCLEOTIDE SEQUENCE</scope>
    <source>
        <strain evidence="13">FL966</strain>
    </source>
</reference>
<sequence length="250" mass="28199">MSIGLFFLGINFFICAISPSFALWQFIEEASSNEDQNFTTIRDNMIRNNKRKVGLIMTILHLLLAITSLLCATVGIVFEKMPETTFPGLITTSISLLITLFLWLTIRYLARKLGSSTVLSEARYSLICLEITAVIFLSSLLYLILPNIWWLDSAATLILGTLLIIECSIKIYVSKRNSDKANGNNCRITITVEETTSSQNNSFRKSFNSSKRPSSKLSTKVNERQNKRPGSFDLLDIPIETKPIDIEMLR</sequence>
<feature type="transmembrane region" description="Helical" evidence="12">
    <location>
        <begin position="122"/>
        <end position="144"/>
    </location>
</feature>
<evidence type="ECO:0000256" key="8">
    <source>
        <dbReference type="ARBA" id="ARBA00023018"/>
    </source>
</evidence>
<feature type="compositionally biased region" description="Low complexity" evidence="11">
    <location>
        <begin position="200"/>
        <end position="218"/>
    </location>
</feature>
<evidence type="ECO:0000256" key="1">
    <source>
        <dbReference type="ARBA" id="ARBA00004146"/>
    </source>
</evidence>
<dbReference type="SUPFAM" id="SSF161111">
    <property type="entry name" value="Cation efflux protein transmembrane domain-like"/>
    <property type="match status" value="1"/>
</dbReference>
<evidence type="ECO:0000256" key="5">
    <source>
        <dbReference type="ARBA" id="ARBA00022753"/>
    </source>
</evidence>
<comment type="subcellular location">
    <subcellularLocation>
        <location evidence="2">Cytoplasmic vesicle</location>
        <location evidence="2">Secretory vesicle</location>
        <location evidence="2">Synaptic vesicle membrane</location>
        <topology evidence="2">Multi-pass membrane protein</topology>
    </subcellularLocation>
    <subcellularLocation>
        <location evidence="1">Early endosome membrane</location>
    </subcellularLocation>
</comment>
<evidence type="ECO:0000256" key="6">
    <source>
        <dbReference type="ARBA" id="ARBA00022833"/>
    </source>
</evidence>
<keyword evidence="7 12" id="KW-1133">Transmembrane helix</keyword>
<evidence type="ECO:0000256" key="10">
    <source>
        <dbReference type="ARBA" id="ARBA00023329"/>
    </source>
</evidence>
<keyword evidence="4 12" id="KW-0812">Transmembrane</keyword>